<dbReference type="EMBL" id="AAGW02037832">
    <property type="status" value="NOT_ANNOTATED_CDS"/>
    <property type="molecule type" value="Genomic_DNA"/>
</dbReference>
<evidence type="ECO:0000313" key="2">
    <source>
        <dbReference type="Ensembl" id="ENSOCUP00000026971.1"/>
    </source>
</evidence>
<keyword evidence="3" id="KW-1185">Reference proteome</keyword>
<reference evidence="2" key="3">
    <citation type="submission" date="2025-09" db="UniProtKB">
        <authorList>
            <consortium name="Ensembl"/>
        </authorList>
    </citation>
    <scope>IDENTIFICATION</scope>
    <source>
        <strain evidence="2">Thorbecke</strain>
    </source>
</reference>
<dbReference type="GO" id="GO:0009566">
    <property type="term" value="P:fertilization"/>
    <property type="evidence" value="ECO:0007669"/>
    <property type="project" value="TreeGrafter"/>
</dbReference>
<sequence>MKQKEKRKHLESIDSPQAAKKSRDVQKSDPQPENSLEEKTLVNAAKDLSCELEGYTHRSSLCMPSHVEFQTFQEDVPEPCEVVEIQAFSQASGESVSVPHYVSSPNEHTIADKDAMHQSQQEDLCVRSFEMPLPQDVEQETSTTCHDICFHVHLANEPCTLAAHKRKERPMKIYYMHVQRKREADIVWDTQEGLVPPKKRERIQELTFIGKIPSEANYSSVSTRESLTNSECSFDTEAQEEDLEADSPAEPPELEERPRVKTPEWLASPESGFKCMACCRVFPSLDILQEHVKNGVKEGFSCRIFHLAFAWMKSKGS</sequence>
<dbReference type="PaxDb" id="9986-ENSOCUP00000026971"/>
<evidence type="ECO:0000256" key="1">
    <source>
        <dbReference type="SAM" id="MobiDB-lite"/>
    </source>
</evidence>
<dbReference type="OMA" id="NEHTIAD"/>
<dbReference type="Proteomes" id="UP000001811">
    <property type="component" value="Chromosome 1"/>
</dbReference>
<dbReference type="Bgee" id="ENSOCUG00000029420">
    <property type="expression patterns" value="Expressed in testis and 1 other cell type or tissue"/>
</dbReference>
<feature type="region of interest" description="Disordered" evidence="1">
    <location>
        <begin position="1"/>
        <end position="40"/>
    </location>
</feature>
<dbReference type="KEGG" id="ocu:103351337"/>
<feature type="compositionally biased region" description="Acidic residues" evidence="1">
    <location>
        <begin position="237"/>
        <end position="247"/>
    </location>
</feature>
<dbReference type="eggNOG" id="ENOG502TH7G">
    <property type="taxonomic scope" value="Eukaryota"/>
</dbReference>
<dbReference type="GeneID" id="103351337"/>
<dbReference type="Pfam" id="PF17734">
    <property type="entry name" value="Spt46"/>
    <property type="match status" value="1"/>
</dbReference>
<organism evidence="2 3">
    <name type="scientific">Oryctolagus cuniculus</name>
    <name type="common">Rabbit</name>
    <dbReference type="NCBI Taxonomy" id="9986"/>
    <lineage>
        <taxon>Eukaryota</taxon>
        <taxon>Metazoa</taxon>
        <taxon>Chordata</taxon>
        <taxon>Craniata</taxon>
        <taxon>Vertebrata</taxon>
        <taxon>Euteleostomi</taxon>
        <taxon>Mammalia</taxon>
        <taxon>Eutheria</taxon>
        <taxon>Euarchontoglires</taxon>
        <taxon>Glires</taxon>
        <taxon>Lagomorpha</taxon>
        <taxon>Leporidae</taxon>
        <taxon>Oryctolagus</taxon>
    </lineage>
</organism>
<dbReference type="RefSeq" id="XP_051708433.2">
    <property type="nucleotide sequence ID" value="XM_051852473.2"/>
</dbReference>
<evidence type="ECO:0008006" key="4">
    <source>
        <dbReference type="Google" id="ProtNLM"/>
    </source>
</evidence>
<accession>U3KP11</accession>
<dbReference type="STRING" id="9986.ENSOCUP00000026971"/>
<dbReference type="GO" id="GO:0005634">
    <property type="term" value="C:nucleus"/>
    <property type="evidence" value="ECO:0007669"/>
    <property type="project" value="TreeGrafter"/>
</dbReference>
<protein>
    <recommendedName>
        <fullName evidence="4">Family with sequence similarity 170 member A</fullName>
    </recommendedName>
</protein>
<dbReference type="InParanoid" id="U3KP11"/>
<evidence type="ECO:0000313" key="3">
    <source>
        <dbReference type="Proteomes" id="UP000001811"/>
    </source>
</evidence>
<dbReference type="HOGENOM" id="CLU_062038_0_0_1"/>
<dbReference type="Ensembl" id="ENSOCUT00000033923.2">
    <property type="protein sequence ID" value="ENSOCUP00000026971.1"/>
    <property type="gene ID" value="ENSOCUG00000029420.2"/>
</dbReference>
<dbReference type="PANTHER" id="PTHR33517:SF5">
    <property type="entry name" value="FAMILY WITH SEQUENCE SIMILARITY 170 MEMBER A"/>
    <property type="match status" value="1"/>
</dbReference>
<dbReference type="InterPro" id="IPR040879">
    <property type="entry name" value="Spt46-like"/>
</dbReference>
<dbReference type="AlphaFoldDB" id="U3KP11"/>
<reference evidence="2" key="2">
    <citation type="submission" date="2025-08" db="UniProtKB">
        <authorList>
            <consortium name="Ensembl"/>
        </authorList>
    </citation>
    <scope>IDENTIFICATION</scope>
    <source>
        <strain evidence="2">Thorbecke</strain>
    </source>
</reference>
<dbReference type="GeneTree" id="ENSGT00940000163833"/>
<feature type="region of interest" description="Disordered" evidence="1">
    <location>
        <begin position="229"/>
        <end position="261"/>
    </location>
</feature>
<proteinExistence type="predicted"/>
<dbReference type="PANTHER" id="PTHR33517">
    <property type="entry name" value="PROTEIN FAM170B-RELATED"/>
    <property type="match status" value="1"/>
</dbReference>
<name>U3KP11_RABIT</name>
<reference evidence="2 3" key="1">
    <citation type="journal article" date="2011" name="Nature">
        <title>A high-resolution map of human evolutionary constraint using 29 mammals.</title>
        <authorList>
            <person name="Lindblad-Toh K."/>
            <person name="Garber M."/>
            <person name="Zuk O."/>
            <person name="Lin M.F."/>
            <person name="Parker B.J."/>
            <person name="Washietl S."/>
            <person name="Kheradpour P."/>
            <person name="Ernst J."/>
            <person name="Jordan G."/>
            <person name="Mauceli E."/>
            <person name="Ward L.D."/>
            <person name="Lowe C.B."/>
            <person name="Holloway A.K."/>
            <person name="Clamp M."/>
            <person name="Gnerre S."/>
            <person name="Alfoldi J."/>
            <person name="Beal K."/>
            <person name="Chang J."/>
            <person name="Clawson H."/>
            <person name="Cuff J."/>
            <person name="Di Palma F."/>
            <person name="Fitzgerald S."/>
            <person name="Flicek P."/>
            <person name="Guttman M."/>
            <person name="Hubisz M.J."/>
            <person name="Jaffe D.B."/>
            <person name="Jungreis I."/>
            <person name="Kent W.J."/>
            <person name="Kostka D."/>
            <person name="Lara M."/>
            <person name="Martins A.L."/>
            <person name="Massingham T."/>
            <person name="Moltke I."/>
            <person name="Raney B.J."/>
            <person name="Rasmussen M.D."/>
            <person name="Robinson J."/>
            <person name="Stark A."/>
            <person name="Vilella A.J."/>
            <person name="Wen J."/>
            <person name="Xie X."/>
            <person name="Zody M.C."/>
            <person name="Baldwin J."/>
            <person name="Bloom T."/>
            <person name="Chin C.W."/>
            <person name="Heiman D."/>
            <person name="Nicol R."/>
            <person name="Nusbaum C."/>
            <person name="Young S."/>
            <person name="Wilkinson J."/>
            <person name="Worley K.C."/>
            <person name="Kovar C.L."/>
            <person name="Muzny D.M."/>
            <person name="Gibbs R.A."/>
            <person name="Cree A."/>
            <person name="Dihn H.H."/>
            <person name="Fowler G."/>
            <person name="Jhangiani S."/>
            <person name="Joshi V."/>
            <person name="Lee S."/>
            <person name="Lewis L.R."/>
            <person name="Nazareth L.V."/>
            <person name="Okwuonu G."/>
            <person name="Santibanez J."/>
            <person name="Warren W.C."/>
            <person name="Mardis E.R."/>
            <person name="Weinstock G.M."/>
            <person name="Wilson R.K."/>
            <person name="Delehaunty K."/>
            <person name="Dooling D."/>
            <person name="Fronik C."/>
            <person name="Fulton L."/>
            <person name="Fulton B."/>
            <person name="Graves T."/>
            <person name="Minx P."/>
            <person name="Sodergren E."/>
            <person name="Birney E."/>
            <person name="Margulies E.H."/>
            <person name="Herrero J."/>
            <person name="Green E.D."/>
            <person name="Haussler D."/>
            <person name="Siepel A."/>
            <person name="Goldman N."/>
            <person name="Pollard K.S."/>
            <person name="Pedersen J.S."/>
            <person name="Lander E.S."/>
            <person name="Kellis M."/>
        </authorList>
    </citation>
    <scope>NUCLEOTIDE SEQUENCE [LARGE SCALE GENOMIC DNA]</scope>
    <source>
        <strain evidence="2 3">Thorbecke inbred</strain>
    </source>
</reference>